<proteinExistence type="predicted"/>
<sequence length="732" mass="81551">MTIVSATDASGSHLTTSRINRLLRPLRNKCLTLSKLLSTARHSASRSTYLLNSQDWPLDSPPPLALLPQPSSSGRLYFDRAEDLELSRLIYAVCGAFRCLLQVTHGTVPGESVPSLAAMCCFVVGENVPLSGTRTRDDQEEETVDEDELMKTVEEIYDTIPTYYRRHSIASHALFLVLANCPHHHTLVSTLLDICLSFGLVHESRRLLGIILKFAFLSTNSPPPITHPGHVSFLSDLLVQWVSGNSDKIFSSAIPLFSVSTFSRAVIDTLAQSNISLWASKSVARFSRSVEVADIDSFITLLDSLVETIYHHHPVRSGKGKEKEDLDILAIRHRLHDWMNRLFTVTASISPALADESRHLDIDSIVMLLNRCRSYGMHTLRLGTSPQSSQDELPDAITILATHLHVTHSLADDDSCLLHLLREVSPIPTTFSRLVEYMHRGSAQEFMASLQQFSSALQIHKLLQLDASLWACALRVFESTPKGTSKEIQKFKLLLIDGVDEAEFRLFGAGPPDSSPAVRLPGKSKRFRGVHYRRPSGEWEWEEMVGCWIRKTPANVKKRAKIAHVVSHESPVFIKRLLRRGTHRYVTQGSSRVTVPNKSTRSAMGSTVSRACDCLSSPSSRGSENFAEDLNDHSWWGGETEKENLMPSSPMAERRPAARPRHSNFSSILMDAQKNRVNLHDPKPLTTNILSSSKQSLQPSLSWKPSVYPPVAMFPSDDSMDLFACATSPPRT</sequence>
<accession>A0A0D0AYP9</accession>
<dbReference type="InParanoid" id="A0A0D0AYP9"/>
<dbReference type="OrthoDB" id="3158032at2759"/>
<organism evidence="1 2">
    <name type="scientific">Suillus luteus UH-Slu-Lm8-n1</name>
    <dbReference type="NCBI Taxonomy" id="930992"/>
    <lineage>
        <taxon>Eukaryota</taxon>
        <taxon>Fungi</taxon>
        <taxon>Dikarya</taxon>
        <taxon>Basidiomycota</taxon>
        <taxon>Agaricomycotina</taxon>
        <taxon>Agaricomycetes</taxon>
        <taxon>Agaricomycetidae</taxon>
        <taxon>Boletales</taxon>
        <taxon>Suillineae</taxon>
        <taxon>Suillaceae</taxon>
        <taxon>Suillus</taxon>
    </lineage>
</organism>
<dbReference type="AlphaFoldDB" id="A0A0D0AYP9"/>
<evidence type="ECO:0000313" key="1">
    <source>
        <dbReference type="EMBL" id="KIK42904.1"/>
    </source>
</evidence>
<dbReference type="STRING" id="930992.A0A0D0AYP9"/>
<evidence type="ECO:0000313" key="2">
    <source>
        <dbReference type="Proteomes" id="UP000054485"/>
    </source>
</evidence>
<reference evidence="1 2" key="1">
    <citation type="submission" date="2014-04" db="EMBL/GenBank/DDBJ databases">
        <authorList>
            <consortium name="DOE Joint Genome Institute"/>
            <person name="Kuo A."/>
            <person name="Ruytinx J."/>
            <person name="Rineau F."/>
            <person name="Colpaert J."/>
            <person name="Kohler A."/>
            <person name="Nagy L.G."/>
            <person name="Floudas D."/>
            <person name="Copeland A."/>
            <person name="Barry K.W."/>
            <person name="Cichocki N."/>
            <person name="Veneault-Fourrey C."/>
            <person name="LaButti K."/>
            <person name="Lindquist E.A."/>
            <person name="Lipzen A."/>
            <person name="Lundell T."/>
            <person name="Morin E."/>
            <person name="Murat C."/>
            <person name="Sun H."/>
            <person name="Tunlid A."/>
            <person name="Henrissat B."/>
            <person name="Grigoriev I.V."/>
            <person name="Hibbett D.S."/>
            <person name="Martin F."/>
            <person name="Nordberg H.P."/>
            <person name="Cantor M.N."/>
            <person name="Hua S.X."/>
        </authorList>
    </citation>
    <scope>NUCLEOTIDE SEQUENCE [LARGE SCALE GENOMIC DNA]</scope>
    <source>
        <strain evidence="1 2">UH-Slu-Lm8-n1</strain>
    </source>
</reference>
<dbReference type="HOGENOM" id="CLU_014056_0_0_1"/>
<gene>
    <name evidence="1" type="ORF">CY34DRAFT_12063</name>
</gene>
<name>A0A0D0AYP9_9AGAM</name>
<dbReference type="Proteomes" id="UP000054485">
    <property type="component" value="Unassembled WGS sequence"/>
</dbReference>
<keyword evidence="2" id="KW-1185">Reference proteome</keyword>
<reference evidence="2" key="2">
    <citation type="submission" date="2015-01" db="EMBL/GenBank/DDBJ databases">
        <title>Evolutionary Origins and Diversification of the Mycorrhizal Mutualists.</title>
        <authorList>
            <consortium name="DOE Joint Genome Institute"/>
            <consortium name="Mycorrhizal Genomics Consortium"/>
            <person name="Kohler A."/>
            <person name="Kuo A."/>
            <person name="Nagy L.G."/>
            <person name="Floudas D."/>
            <person name="Copeland A."/>
            <person name="Barry K.W."/>
            <person name="Cichocki N."/>
            <person name="Veneault-Fourrey C."/>
            <person name="LaButti K."/>
            <person name="Lindquist E.A."/>
            <person name="Lipzen A."/>
            <person name="Lundell T."/>
            <person name="Morin E."/>
            <person name="Murat C."/>
            <person name="Riley R."/>
            <person name="Ohm R."/>
            <person name="Sun H."/>
            <person name="Tunlid A."/>
            <person name="Henrissat B."/>
            <person name="Grigoriev I.V."/>
            <person name="Hibbett D.S."/>
            <person name="Martin F."/>
        </authorList>
    </citation>
    <scope>NUCLEOTIDE SEQUENCE [LARGE SCALE GENOMIC DNA]</scope>
    <source>
        <strain evidence="2">UH-Slu-Lm8-n1</strain>
    </source>
</reference>
<dbReference type="EMBL" id="KN835226">
    <property type="protein sequence ID" value="KIK42904.1"/>
    <property type="molecule type" value="Genomic_DNA"/>
</dbReference>
<protein>
    <submittedName>
        <fullName evidence="1">Uncharacterized protein</fullName>
    </submittedName>
</protein>